<dbReference type="InParanoid" id="A0A067R3M1"/>
<evidence type="ECO:0000313" key="1">
    <source>
        <dbReference type="EMBL" id="KDR13711.1"/>
    </source>
</evidence>
<accession>A0A067R3M1</accession>
<proteinExistence type="predicted"/>
<keyword evidence="2" id="KW-1185">Reference proteome</keyword>
<evidence type="ECO:0000313" key="2">
    <source>
        <dbReference type="Proteomes" id="UP000027135"/>
    </source>
</evidence>
<organism evidence="1 2">
    <name type="scientific">Zootermopsis nevadensis</name>
    <name type="common">Dampwood termite</name>
    <dbReference type="NCBI Taxonomy" id="136037"/>
    <lineage>
        <taxon>Eukaryota</taxon>
        <taxon>Metazoa</taxon>
        <taxon>Ecdysozoa</taxon>
        <taxon>Arthropoda</taxon>
        <taxon>Hexapoda</taxon>
        <taxon>Insecta</taxon>
        <taxon>Pterygota</taxon>
        <taxon>Neoptera</taxon>
        <taxon>Polyneoptera</taxon>
        <taxon>Dictyoptera</taxon>
        <taxon>Blattodea</taxon>
        <taxon>Blattoidea</taxon>
        <taxon>Termitoidae</taxon>
        <taxon>Termopsidae</taxon>
        <taxon>Zootermopsis</taxon>
    </lineage>
</organism>
<dbReference type="Proteomes" id="UP000027135">
    <property type="component" value="Unassembled WGS sequence"/>
</dbReference>
<dbReference type="EMBL" id="KK852926">
    <property type="protein sequence ID" value="KDR13711.1"/>
    <property type="molecule type" value="Genomic_DNA"/>
</dbReference>
<gene>
    <name evidence="1" type="ORF">L798_12468</name>
</gene>
<reference evidence="1 2" key="1">
    <citation type="journal article" date="2014" name="Nat. Commun.">
        <title>Molecular traces of alternative social organization in a termite genome.</title>
        <authorList>
            <person name="Terrapon N."/>
            <person name="Li C."/>
            <person name="Robertson H.M."/>
            <person name="Ji L."/>
            <person name="Meng X."/>
            <person name="Booth W."/>
            <person name="Chen Z."/>
            <person name="Childers C.P."/>
            <person name="Glastad K.M."/>
            <person name="Gokhale K."/>
            <person name="Gowin J."/>
            <person name="Gronenberg W."/>
            <person name="Hermansen R.A."/>
            <person name="Hu H."/>
            <person name="Hunt B.G."/>
            <person name="Huylmans A.K."/>
            <person name="Khalil S.M."/>
            <person name="Mitchell R.D."/>
            <person name="Munoz-Torres M.C."/>
            <person name="Mustard J.A."/>
            <person name="Pan H."/>
            <person name="Reese J.T."/>
            <person name="Scharf M.E."/>
            <person name="Sun F."/>
            <person name="Vogel H."/>
            <person name="Xiao J."/>
            <person name="Yang W."/>
            <person name="Yang Z."/>
            <person name="Yang Z."/>
            <person name="Zhou J."/>
            <person name="Zhu J."/>
            <person name="Brent C.S."/>
            <person name="Elsik C.G."/>
            <person name="Goodisman M.A."/>
            <person name="Liberles D.A."/>
            <person name="Roe R.M."/>
            <person name="Vargo E.L."/>
            <person name="Vilcinskas A."/>
            <person name="Wang J."/>
            <person name="Bornberg-Bauer E."/>
            <person name="Korb J."/>
            <person name="Zhang G."/>
            <person name="Liebig J."/>
        </authorList>
    </citation>
    <scope>NUCLEOTIDE SEQUENCE [LARGE SCALE GENOMIC DNA]</scope>
    <source>
        <tissue evidence="1">Whole organism</tissue>
    </source>
</reference>
<protein>
    <submittedName>
        <fullName evidence="1">Uncharacterized protein</fullName>
    </submittedName>
</protein>
<sequence>MSQNFQLPPDLSFLICLLFSGSPPGCFWPSPLPPSLGISGECLLYNSVFFLQQGMSNPSPFSALNLCGYWLLICLFQKVFICYDVGPKHAMYPLEAAVDEYLETLGDLSGDFPSFASVKEHSFYICPEDP</sequence>
<name>A0A067R3M1_ZOONE</name>
<dbReference type="AlphaFoldDB" id="A0A067R3M1"/>